<evidence type="ECO:0000313" key="2">
    <source>
        <dbReference type="Proteomes" id="UP000003844"/>
    </source>
</evidence>
<reference evidence="2" key="1">
    <citation type="journal article" date="2012" name="Stand. Genomic Sci.">
        <title>Genome sequence of the Antarctic rhodopsins-containing flavobacterium Gillisia limnaea type strain (R-8282(T)).</title>
        <authorList>
            <person name="Riedel T."/>
            <person name="Held B."/>
            <person name="Nolan M."/>
            <person name="Lucas S."/>
            <person name="Lapidus A."/>
            <person name="Tice H."/>
            <person name="Del Rio T.G."/>
            <person name="Cheng J.F."/>
            <person name="Han C."/>
            <person name="Tapia R."/>
            <person name="Goodwin L.A."/>
            <person name="Pitluck S."/>
            <person name="Liolios K."/>
            <person name="Mavromatis K."/>
            <person name="Pagani I."/>
            <person name="Ivanova N."/>
            <person name="Mikhailova N."/>
            <person name="Pati A."/>
            <person name="Chen A."/>
            <person name="Palaniappan K."/>
            <person name="Land M."/>
            <person name="Rohde M."/>
            <person name="Tindall B.J."/>
            <person name="Detter J.C."/>
            <person name="Goker M."/>
            <person name="Bristow J."/>
            <person name="Eisen J.A."/>
            <person name="Markowitz V."/>
            <person name="Hugenholtz P."/>
            <person name="Kyrpides N.C."/>
            <person name="Klenk H.P."/>
            <person name="Woyke T."/>
        </authorList>
    </citation>
    <scope>NUCLEOTIDE SEQUENCE [LARGE SCALE GENOMIC DNA]</scope>
    <source>
        <strain evidence="2">DSM 15749 / LMG 21470 / R-8282</strain>
    </source>
</reference>
<gene>
    <name evidence="1" type="ORF">Gilli_2974</name>
</gene>
<accession>H2BS58</accession>
<dbReference type="EMBL" id="JH594606">
    <property type="protein sequence ID" value="EHQ03584.1"/>
    <property type="molecule type" value="Genomic_DNA"/>
</dbReference>
<sequence length="52" mass="6075">MLISINNSETRLPFTFFPVKANLESKAGRFSIVILLYYSFKFMELKLLVCKL</sequence>
<keyword evidence="2" id="KW-1185">Reference proteome</keyword>
<protein>
    <submittedName>
        <fullName evidence="1">Uncharacterized protein</fullName>
    </submittedName>
</protein>
<organism evidence="1 2">
    <name type="scientific">Gillisia limnaea (strain DSM 15749 / LMG 21470 / R-8282)</name>
    <dbReference type="NCBI Taxonomy" id="865937"/>
    <lineage>
        <taxon>Bacteria</taxon>
        <taxon>Pseudomonadati</taxon>
        <taxon>Bacteroidota</taxon>
        <taxon>Flavobacteriia</taxon>
        <taxon>Flavobacteriales</taxon>
        <taxon>Flavobacteriaceae</taxon>
        <taxon>Gillisia</taxon>
    </lineage>
</organism>
<name>H2BS58_GILLR</name>
<evidence type="ECO:0000313" key="1">
    <source>
        <dbReference type="EMBL" id="EHQ03584.1"/>
    </source>
</evidence>
<dbReference type="AlphaFoldDB" id="H2BS58"/>
<dbReference type="HOGENOM" id="CLU_3080334_0_0_10"/>
<dbReference type="Proteomes" id="UP000003844">
    <property type="component" value="Unassembled WGS sequence"/>
</dbReference>
<proteinExistence type="predicted"/>